<feature type="domain" description="CHASE" evidence="2">
    <location>
        <begin position="102"/>
        <end position="238"/>
    </location>
</feature>
<keyword evidence="6" id="KW-1185">Reference proteome</keyword>
<evidence type="ECO:0008006" key="7">
    <source>
        <dbReference type="Google" id="ProtNLM"/>
    </source>
</evidence>
<dbReference type="Gene3D" id="3.20.20.450">
    <property type="entry name" value="EAL domain"/>
    <property type="match status" value="1"/>
</dbReference>
<dbReference type="InterPro" id="IPR052155">
    <property type="entry name" value="Biofilm_reg_signaling"/>
</dbReference>
<dbReference type="SMART" id="SM00052">
    <property type="entry name" value="EAL"/>
    <property type="match status" value="1"/>
</dbReference>
<evidence type="ECO:0000313" key="5">
    <source>
        <dbReference type="EMBL" id="TFE89836.1"/>
    </source>
</evidence>
<dbReference type="FunFam" id="3.20.20.450:FF:000001">
    <property type="entry name" value="Cyclic di-GMP phosphodiesterase yahA"/>
    <property type="match status" value="1"/>
</dbReference>
<dbReference type="CDD" id="cd01948">
    <property type="entry name" value="EAL"/>
    <property type="match status" value="1"/>
</dbReference>
<dbReference type="AlphaFoldDB" id="A0A4Y8Q6D4"/>
<dbReference type="SMART" id="SM00267">
    <property type="entry name" value="GGDEF"/>
    <property type="match status" value="1"/>
</dbReference>
<dbReference type="InterPro" id="IPR043128">
    <property type="entry name" value="Rev_trsase/Diguanyl_cyclase"/>
</dbReference>
<dbReference type="InterPro" id="IPR001633">
    <property type="entry name" value="EAL_dom"/>
</dbReference>
<dbReference type="Pfam" id="PF00563">
    <property type="entry name" value="EAL"/>
    <property type="match status" value="1"/>
</dbReference>
<dbReference type="SMART" id="SM01079">
    <property type="entry name" value="CHASE"/>
    <property type="match status" value="1"/>
</dbReference>
<dbReference type="PROSITE" id="PS50883">
    <property type="entry name" value="EAL"/>
    <property type="match status" value="1"/>
</dbReference>
<dbReference type="InterPro" id="IPR006189">
    <property type="entry name" value="CHASE_dom"/>
</dbReference>
<dbReference type="OrthoDB" id="9759607at2"/>
<evidence type="ECO:0000259" key="2">
    <source>
        <dbReference type="PROSITE" id="PS50839"/>
    </source>
</evidence>
<organism evidence="5 6">
    <name type="scientific">Paenibacillus athensensis</name>
    <dbReference type="NCBI Taxonomy" id="1967502"/>
    <lineage>
        <taxon>Bacteria</taxon>
        <taxon>Bacillati</taxon>
        <taxon>Bacillota</taxon>
        <taxon>Bacilli</taxon>
        <taxon>Bacillales</taxon>
        <taxon>Paenibacillaceae</taxon>
        <taxon>Paenibacillus</taxon>
    </lineage>
</organism>
<name>A0A4Y8Q6D4_9BACL</name>
<feature type="domain" description="GGDEF" evidence="4">
    <location>
        <begin position="366"/>
        <end position="499"/>
    </location>
</feature>
<feature type="domain" description="EAL" evidence="3">
    <location>
        <begin position="508"/>
        <end position="760"/>
    </location>
</feature>
<dbReference type="Pfam" id="PF03924">
    <property type="entry name" value="CHASE"/>
    <property type="match status" value="1"/>
</dbReference>
<proteinExistence type="predicted"/>
<reference evidence="5 6" key="1">
    <citation type="submission" date="2017-03" db="EMBL/GenBank/DDBJ databases">
        <title>Isolation of Levoglucosan Utilizing Bacteria.</title>
        <authorList>
            <person name="Arya A.S."/>
        </authorList>
    </citation>
    <scope>NUCLEOTIDE SEQUENCE [LARGE SCALE GENOMIC DNA]</scope>
    <source>
        <strain evidence="5 6">MEC069</strain>
    </source>
</reference>
<dbReference type="NCBIfam" id="TIGR00254">
    <property type="entry name" value="GGDEF"/>
    <property type="match status" value="1"/>
</dbReference>
<keyword evidence="1" id="KW-0472">Membrane</keyword>
<dbReference type="InterPro" id="IPR029787">
    <property type="entry name" value="Nucleotide_cyclase"/>
</dbReference>
<dbReference type="PROSITE" id="PS50887">
    <property type="entry name" value="GGDEF"/>
    <property type="match status" value="1"/>
</dbReference>
<dbReference type="InterPro" id="IPR000160">
    <property type="entry name" value="GGDEF_dom"/>
</dbReference>
<dbReference type="PANTHER" id="PTHR44757:SF2">
    <property type="entry name" value="BIOFILM ARCHITECTURE MAINTENANCE PROTEIN MBAA"/>
    <property type="match status" value="1"/>
</dbReference>
<dbReference type="InterPro" id="IPR035919">
    <property type="entry name" value="EAL_sf"/>
</dbReference>
<dbReference type="Pfam" id="PF00990">
    <property type="entry name" value="GGDEF"/>
    <property type="match status" value="1"/>
</dbReference>
<dbReference type="RefSeq" id="WP_134751140.1">
    <property type="nucleotide sequence ID" value="NZ_MYFO02000006.1"/>
</dbReference>
<gene>
    <name evidence="5" type="ORF">B5M42_07025</name>
</gene>
<evidence type="ECO:0000313" key="6">
    <source>
        <dbReference type="Proteomes" id="UP000298246"/>
    </source>
</evidence>
<dbReference type="SUPFAM" id="SSF55073">
    <property type="entry name" value="Nucleotide cyclase"/>
    <property type="match status" value="1"/>
</dbReference>
<evidence type="ECO:0000256" key="1">
    <source>
        <dbReference type="SAM" id="Phobius"/>
    </source>
</evidence>
<protein>
    <recommendedName>
        <fullName evidence="7">Diguanylate cyclase</fullName>
    </recommendedName>
</protein>
<evidence type="ECO:0000259" key="4">
    <source>
        <dbReference type="PROSITE" id="PS50887"/>
    </source>
</evidence>
<dbReference type="Gene3D" id="3.30.70.270">
    <property type="match status" value="1"/>
</dbReference>
<dbReference type="PROSITE" id="PS50839">
    <property type="entry name" value="CHASE"/>
    <property type="match status" value="1"/>
</dbReference>
<dbReference type="SUPFAM" id="SSF141868">
    <property type="entry name" value="EAL domain-like"/>
    <property type="match status" value="1"/>
</dbReference>
<sequence>MKKLHIVAAAAVFCLLSAAIIYVIGLYEKSLLGEAESSAQAQLSLRTLALQSVVDRNFNLMASLDAYVQNGFAGSTDQEINDYMRMLYESAGNSALNLYIAPHGVIDYLYPVQGNEQLYHWDLMNDPRQEVQSQLQLALHTRTMTVNGPFKLLQGNQGIVARKMVQRDGKFWGFIAVALDVDAILKQSGLAPGEKEHSELDMAIRAGSEPAFYGDDTIFRKHALVSWIDFPGHSWQVAGLMDPEALLRIRHQIGLLRAVSMLVLLLVFAIYFSIIYQRNRLQRVVESRTQELSVTNEKLMATNAQLMEGEEELRKQYALLGTYTTALRDSEKQLSYLAYHDALTGLANRNAFQQRLQDLLESGDRAQATVLLFDLDNFKMVNDTYGHQTGDMLLMEVVERIRAAELPIEELARFGGDEFAILLTRRTADDELRAFSERVLELFREPFHVVDKHFFISASIGIAPYPSAGTTREALLKNADIAMFSSKQEGGNRYTFFNASMESDSLAKLEMGNHLRQALERKEMEIHFQPQVDCKVGRIVGIEALLRWKHTSKGFISPATFIPLAEEMGLIIPLGEWVLREACARTKRWHEELGQELRISVNLSVRQLHDDKLIDKVRAILRETGLAPQFLEMEITENVAMKEEQLDTLRELREMGIAISVDDFGTKYSSLSYLKRFPVTKIKLDQSFVRGVQSDAKDRAMIKAIISVAESFELEIIAEGVETEEQAAFLVENGCVHIQGYYFFRPMPEAALLEVIGAGRQEKLARWSAPSGS</sequence>
<keyword evidence="1" id="KW-1133">Transmembrane helix</keyword>
<keyword evidence="1" id="KW-0812">Transmembrane</keyword>
<accession>A0A4Y8Q6D4</accession>
<feature type="transmembrane region" description="Helical" evidence="1">
    <location>
        <begin position="6"/>
        <end position="27"/>
    </location>
</feature>
<evidence type="ECO:0000259" key="3">
    <source>
        <dbReference type="PROSITE" id="PS50883"/>
    </source>
</evidence>
<comment type="caution">
    <text evidence="5">The sequence shown here is derived from an EMBL/GenBank/DDBJ whole genome shotgun (WGS) entry which is preliminary data.</text>
</comment>
<dbReference type="CDD" id="cd01949">
    <property type="entry name" value="GGDEF"/>
    <property type="match status" value="1"/>
</dbReference>
<dbReference type="GO" id="GO:0003824">
    <property type="term" value="F:catalytic activity"/>
    <property type="evidence" value="ECO:0007669"/>
    <property type="project" value="UniProtKB-ARBA"/>
</dbReference>
<dbReference type="EMBL" id="MYFO01000006">
    <property type="protein sequence ID" value="TFE89836.1"/>
    <property type="molecule type" value="Genomic_DNA"/>
</dbReference>
<dbReference type="PANTHER" id="PTHR44757">
    <property type="entry name" value="DIGUANYLATE CYCLASE DGCP"/>
    <property type="match status" value="1"/>
</dbReference>
<feature type="transmembrane region" description="Helical" evidence="1">
    <location>
        <begin position="255"/>
        <end position="276"/>
    </location>
</feature>
<dbReference type="Proteomes" id="UP000298246">
    <property type="component" value="Unassembled WGS sequence"/>
</dbReference>